<evidence type="ECO:0000313" key="3">
    <source>
        <dbReference type="Proteomes" id="UP000800094"/>
    </source>
</evidence>
<dbReference type="GO" id="GO:0032452">
    <property type="term" value="F:histone demethylase activity"/>
    <property type="evidence" value="ECO:0007669"/>
    <property type="project" value="TreeGrafter"/>
</dbReference>
<dbReference type="GO" id="GO:0010468">
    <property type="term" value="P:regulation of gene expression"/>
    <property type="evidence" value="ECO:0007669"/>
    <property type="project" value="TreeGrafter"/>
</dbReference>
<proteinExistence type="predicted"/>
<dbReference type="InterPro" id="IPR003347">
    <property type="entry name" value="JmjC_dom"/>
</dbReference>
<evidence type="ECO:0000313" key="2">
    <source>
        <dbReference type="EMBL" id="KAF2241461.1"/>
    </source>
</evidence>
<evidence type="ECO:0000259" key="1">
    <source>
        <dbReference type="PROSITE" id="PS51184"/>
    </source>
</evidence>
<feature type="domain" description="JmjC" evidence="1">
    <location>
        <begin position="1"/>
        <end position="133"/>
    </location>
</feature>
<dbReference type="EMBL" id="ML987212">
    <property type="protein sequence ID" value="KAF2241461.1"/>
    <property type="molecule type" value="Genomic_DNA"/>
</dbReference>
<dbReference type="GO" id="GO:0000785">
    <property type="term" value="C:chromatin"/>
    <property type="evidence" value="ECO:0007669"/>
    <property type="project" value="TreeGrafter"/>
</dbReference>
<gene>
    <name evidence="2" type="ORF">BU26DRAFT_381896</name>
</gene>
<dbReference type="SUPFAM" id="SSF51197">
    <property type="entry name" value="Clavaminate synthase-like"/>
    <property type="match status" value="1"/>
</dbReference>
<accession>A0A6A6HTX2</accession>
<dbReference type="SMART" id="SM00558">
    <property type="entry name" value="JmjC"/>
    <property type="match status" value="1"/>
</dbReference>
<sequence length="133" mass="15128">RELPGINTAYWYISTCYGTPANLHIEDGKTGSVNLLVKGAPKDWLFILPGSKDKLENALREEFSSTKPCSQFARHLDILLAPSWLRQRRIPFSVVRQYPGEMIVTFQDAYHQVMNCGPNFAVAINFELGQWPE</sequence>
<feature type="non-terminal residue" evidence="2">
    <location>
        <position position="133"/>
    </location>
</feature>
<feature type="non-terminal residue" evidence="2">
    <location>
        <position position="1"/>
    </location>
</feature>
<dbReference type="AlphaFoldDB" id="A0A6A6HTX2"/>
<reference evidence="2" key="1">
    <citation type="journal article" date="2020" name="Stud. Mycol.">
        <title>101 Dothideomycetes genomes: a test case for predicting lifestyles and emergence of pathogens.</title>
        <authorList>
            <person name="Haridas S."/>
            <person name="Albert R."/>
            <person name="Binder M."/>
            <person name="Bloem J."/>
            <person name="Labutti K."/>
            <person name="Salamov A."/>
            <person name="Andreopoulos B."/>
            <person name="Baker S."/>
            <person name="Barry K."/>
            <person name="Bills G."/>
            <person name="Bluhm B."/>
            <person name="Cannon C."/>
            <person name="Castanera R."/>
            <person name="Culley D."/>
            <person name="Daum C."/>
            <person name="Ezra D."/>
            <person name="Gonzalez J."/>
            <person name="Henrissat B."/>
            <person name="Kuo A."/>
            <person name="Liang C."/>
            <person name="Lipzen A."/>
            <person name="Lutzoni F."/>
            <person name="Magnuson J."/>
            <person name="Mondo S."/>
            <person name="Nolan M."/>
            <person name="Ohm R."/>
            <person name="Pangilinan J."/>
            <person name="Park H.-J."/>
            <person name="Ramirez L."/>
            <person name="Alfaro M."/>
            <person name="Sun H."/>
            <person name="Tritt A."/>
            <person name="Yoshinaga Y."/>
            <person name="Zwiers L.-H."/>
            <person name="Turgeon B."/>
            <person name="Goodwin S."/>
            <person name="Spatafora J."/>
            <person name="Crous P."/>
            <person name="Grigoriev I."/>
        </authorList>
    </citation>
    <scope>NUCLEOTIDE SEQUENCE</scope>
    <source>
        <strain evidence="2">CBS 122368</strain>
    </source>
</reference>
<dbReference type="GO" id="GO:0005634">
    <property type="term" value="C:nucleus"/>
    <property type="evidence" value="ECO:0007669"/>
    <property type="project" value="TreeGrafter"/>
</dbReference>
<name>A0A6A6HTX2_9PLEO</name>
<dbReference type="Gene3D" id="2.60.120.650">
    <property type="entry name" value="Cupin"/>
    <property type="match status" value="1"/>
</dbReference>
<dbReference type="RefSeq" id="XP_033676465.1">
    <property type="nucleotide sequence ID" value="XM_033822584.1"/>
</dbReference>
<protein>
    <submittedName>
        <fullName evidence="2">Transcription factor jumonji</fullName>
    </submittedName>
</protein>
<keyword evidence="3" id="KW-1185">Reference proteome</keyword>
<organism evidence="2 3">
    <name type="scientific">Trematosphaeria pertusa</name>
    <dbReference type="NCBI Taxonomy" id="390896"/>
    <lineage>
        <taxon>Eukaryota</taxon>
        <taxon>Fungi</taxon>
        <taxon>Dikarya</taxon>
        <taxon>Ascomycota</taxon>
        <taxon>Pezizomycotina</taxon>
        <taxon>Dothideomycetes</taxon>
        <taxon>Pleosporomycetidae</taxon>
        <taxon>Pleosporales</taxon>
        <taxon>Massarineae</taxon>
        <taxon>Trematosphaeriaceae</taxon>
        <taxon>Trematosphaeria</taxon>
    </lineage>
</organism>
<dbReference type="OrthoDB" id="1678912at2759"/>
<dbReference type="PROSITE" id="PS51184">
    <property type="entry name" value="JMJC"/>
    <property type="match status" value="1"/>
</dbReference>
<dbReference type="Pfam" id="PF02373">
    <property type="entry name" value="JmjC"/>
    <property type="match status" value="1"/>
</dbReference>
<dbReference type="Proteomes" id="UP000800094">
    <property type="component" value="Unassembled WGS sequence"/>
</dbReference>
<dbReference type="PANTHER" id="PTHR10694">
    <property type="entry name" value="LYSINE-SPECIFIC DEMETHYLASE"/>
    <property type="match status" value="1"/>
</dbReference>
<dbReference type="GeneID" id="54575914"/>